<dbReference type="OrthoDB" id="1492965at2"/>
<evidence type="ECO:0008006" key="3">
    <source>
        <dbReference type="Google" id="ProtNLM"/>
    </source>
</evidence>
<evidence type="ECO:0000313" key="2">
    <source>
        <dbReference type="Proteomes" id="UP000326018"/>
    </source>
</evidence>
<dbReference type="RefSeq" id="WP_150705282.1">
    <property type="nucleotide sequence ID" value="NZ_CABVIB010000049.1"/>
</dbReference>
<dbReference type="Proteomes" id="UP000326018">
    <property type="component" value="Unassembled WGS sequence"/>
</dbReference>
<dbReference type="InterPro" id="IPR043519">
    <property type="entry name" value="NT_sf"/>
</dbReference>
<organism evidence="1 2">
    <name type="scientific">Pseudomonas fluorescens</name>
    <dbReference type="NCBI Taxonomy" id="294"/>
    <lineage>
        <taxon>Bacteria</taxon>
        <taxon>Pseudomonadati</taxon>
        <taxon>Pseudomonadota</taxon>
        <taxon>Gammaproteobacteria</taxon>
        <taxon>Pseudomonadales</taxon>
        <taxon>Pseudomonadaceae</taxon>
        <taxon>Pseudomonas</taxon>
    </lineage>
</organism>
<protein>
    <recommendedName>
        <fullName evidence="3">Poly A polymerase head domain-containing protein</fullName>
    </recommendedName>
</protein>
<name>A0A5E7FI04_PSEFL</name>
<dbReference type="Pfam" id="PF26128">
    <property type="entry name" value="Gad2"/>
    <property type="match status" value="1"/>
</dbReference>
<dbReference type="AlphaFoldDB" id="A0A5E7FI04"/>
<dbReference type="Gene3D" id="3.30.460.10">
    <property type="entry name" value="Beta Polymerase, domain 2"/>
    <property type="match status" value="1"/>
</dbReference>
<accession>A0A5E7FI04</accession>
<evidence type="ECO:0000313" key="1">
    <source>
        <dbReference type="EMBL" id="VVO38899.1"/>
    </source>
</evidence>
<gene>
    <name evidence="1" type="ORF">PS712_05648</name>
</gene>
<reference evidence="1 2" key="1">
    <citation type="submission" date="2019-09" db="EMBL/GenBank/DDBJ databases">
        <authorList>
            <person name="Chandra G."/>
            <person name="Truman W A."/>
        </authorList>
    </citation>
    <scope>NUCLEOTIDE SEQUENCE [LARGE SCALE GENOMIC DNA]</scope>
    <source>
        <strain evidence="1">PS712</strain>
    </source>
</reference>
<sequence length="231" mass="26183">MILANAYADIKRSLELWCGYPILVEAMRAFEDLQVYVAGGVVRNALMGNSTAPKDFDFFLQGTHVKDAIDYLGLNGRLQATPYGSPRWYPASHEKTYADLIPVADFSPGLWACEDIVDVLGQFDFTANAVAFDLRTGEAFDPQNGARDAARHVMKMVRFDYPEGPYAPSATLNRNVVLWFRIIHYTSSLKLALEPLTREWLWARRDYQAQLDDFASLFFRPDLSALETMHD</sequence>
<dbReference type="EMBL" id="CABVIB010000049">
    <property type="protein sequence ID" value="VVO38899.1"/>
    <property type="molecule type" value="Genomic_DNA"/>
</dbReference>
<proteinExistence type="predicted"/>
<dbReference type="SUPFAM" id="SSF81301">
    <property type="entry name" value="Nucleotidyltransferase"/>
    <property type="match status" value="1"/>
</dbReference>